<dbReference type="OrthoDB" id="1419607at2"/>
<accession>A0A2V4C7V7</accession>
<reference evidence="1 2" key="1">
    <citation type="submission" date="2018-05" db="EMBL/GenBank/DDBJ databases">
        <title>Flavobacterium sp. strain IMCC34758, incomplete genome.</title>
        <authorList>
            <person name="Joung Y."/>
        </authorList>
    </citation>
    <scope>NUCLEOTIDE SEQUENCE [LARGE SCALE GENOMIC DNA]</scope>
    <source>
        <strain evidence="1 2">IMCC34758</strain>
    </source>
</reference>
<comment type="caution">
    <text evidence="1">The sequence shown here is derived from an EMBL/GenBank/DDBJ whole genome shotgun (WGS) entry which is preliminary data.</text>
</comment>
<dbReference type="Pfam" id="PF14175">
    <property type="entry name" value="YaaC"/>
    <property type="match status" value="1"/>
</dbReference>
<dbReference type="RefSeq" id="WP_110346098.1">
    <property type="nucleotide sequence ID" value="NZ_QJHL01000001.1"/>
</dbReference>
<organism evidence="1 2">
    <name type="scientific">Flavobacterium hydrophilum</name>
    <dbReference type="NCBI Taxonomy" id="2211445"/>
    <lineage>
        <taxon>Bacteria</taxon>
        <taxon>Pseudomonadati</taxon>
        <taxon>Bacteroidota</taxon>
        <taxon>Flavobacteriia</taxon>
        <taxon>Flavobacteriales</taxon>
        <taxon>Flavobacteriaceae</taxon>
        <taxon>Flavobacterium</taxon>
    </lineage>
</organism>
<gene>
    <name evidence="1" type="ORF">DMB68_08110</name>
</gene>
<evidence type="ECO:0000313" key="2">
    <source>
        <dbReference type="Proteomes" id="UP000247681"/>
    </source>
</evidence>
<dbReference type="EMBL" id="QJHL01000001">
    <property type="protein sequence ID" value="PXY47097.1"/>
    <property type="molecule type" value="Genomic_DNA"/>
</dbReference>
<name>A0A2V4C7V7_9FLAO</name>
<dbReference type="AlphaFoldDB" id="A0A2V4C7V7"/>
<dbReference type="Proteomes" id="UP000247681">
    <property type="component" value="Unassembled WGS sequence"/>
</dbReference>
<dbReference type="InterPro" id="IPR026988">
    <property type="entry name" value="YaaC-like"/>
</dbReference>
<sequence length="333" mass="38459">MNDIWHFLKEFESKDIVKRFIAKKYNYSLNSSKALEINSAFIQGREYFSSSQNADISVRPLLQYYGMVALSRGLILILDKDARENNITPSHGLKIKNWSDISKSGKIEDILLKSSNGTFHELIKVTNNKSYFRAGSSGINWQVSFDIPPTEVEFSFKEIAYCFPDLRQSVKAWMDIEVPSRIMNEFKVEGDKYKLKIQGKYDKGLFDQIFPETYFKGIEINEEGNASCIVKFNSEQTPNLCQQWVTAFQVIGDPCVVPPFKNGFYLNDISTMYSSSFILGTISRYYPSTWNNINKGINNDSVLPFAMNYMDFIQEKFPQTIMDFIKSPYDFEK</sequence>
<evidence type="ECO:0000313" key="1">
    <source>
        <dbReference type="EMBL" id="PXY47097.1"/>
    </source>
</evidence>
<keyword evidence="2" id="KW-1185">Reference proteome</keyword>
<protein>
    <recommendedName>
        <fullName evidence="3">YaaC-like Protein</fullName>
    </recommendedName>
</protein>
<proteinExistence type="predicted"/>
<evidence type="ECO:0008006" key="3">
    <source>
        <dbReference type="Google" id="ProtNLM"/>
    </source>
</evidence>